<dbReference type="GO" id="GO:0004045">
    <property type="term" value="F:peptidyl-tRNA hydrolase activity"/>
    <property type="evidence" value="ECO:0007669"/>
    <property type="project" value="UniProtKB-UniRule"/>
</dbReference>
<evidence type="ECO:0000256" key="6">
    <source>
        <dbReference type="ARBA" id="ARBA00050038"/>
    </source>
</evidence>
<dbReference type="GO" id="GO:0005737">
    <property type="term" value="C:cytoplasm"/>
    <property type="evidence" value="ECO:0007669"/>
    <property type="project" value="UniProtKB-SubCell"/>
</dbReference>
<comment type="catalytic activity">
    <reaction evidence="7 8">
        <text>an N-acyl-L-alpha-aminoacyl-tRNA + H2O = an N-acyl-L-amino acid + a tRNA + H(+)</text>
        <dbReference type="Rhea" id="RHEA:54448"/>
        <dbReference type="Rhea" id="RHEA-COMP:10123"/>
        <dbReference type="Rhea" id="RHEA-COMP:13883"/>
        <dbReference type="ChEBI" id="CHEBI:15377"/>
        <dbReference type="ChEBI" id="CHEBI:15378"/>
        <dbReference type="ChEBI" id="CHEBI:59874"/>
        <dbReference type="ChEBI" id="CHEBI:78442"/>
        <dbReference type="ChEBI" id="CHEBI:138191"/>
        <dbReference type="EC" id="3.1.1.29"/>
    </reaction>
</comment>
<reference evidence="11" key="1">
    <citation type="submission" date="2017-09" db="EMBL/GenBank/DDBJ databases">
        <title>Depth-based differentiation of microbial function through sediment-hosted aquifers and enrichment of novel symbionts in the deep terrestrial subsurface.</title>
        <authorList>
            <person name="Probst A.J."/>
            <person name="Ladd B."/>
            <person name="Jarett J.K."/>
            <person name="Geller-Mcgrath D.E."/>
            <person name="Sieber C.M.K."/>
            <person name="Emerson J.B."/>
            <person name="Anantharaman K."/>
            <person name="Thomas B.C."/>
            <person name="Malmstrom R."/>
            <person name="Stieglmeier M."/>
            <person name="Klingl A."/>
            <person name="Woyke T."/>
            <person name="Ryan C.M."/>
            <person name="Banfield J.F."/>
        </authorList>
    </citation>
    <scope>NUCLEOTIDE SEQUENCE [LARGE SCALE GENOMIC DNA]</scope>
</reference>
<feature type="binding site" evidence="7">
    <location>
        <position position="74"/>
    </location>
    <ligand>
        <name>tRNA</name>
        <dbReference type="ChEBI" id="CHEBI:17843"/>
    </ligand>
</feature>
<feature type="site" description="Discriminates between blocked and unblocked aminoacyl-tRNA" evidence="7">
    <location>
        <position position="9"/>
    </location>
</feature>
<dbReference type="CDD" id="cd00462">
    <property type="entry name" value="PTH"/>
    <property type="match status" value="1"/>
</dbReference>
<dbReference type="NCBIfam" id="TIGR00447">
    <property type="entry name" value="pth"/>
    <property type="match status" value="1"/>
</dbReference>
<dbReference type="InterPro" id="IPR001328">
    <property type="entry name" value="Pept_tRNA_hydro"/>
</dbReference>
<dbReference type="FunFam" id="3.40.50.1470:FF:000001">
    <property type="entry name" value="Peptidyl-tRNA hydrolase"/>
    <property type="match status" value="1"/>
</dbReference>
<gene>
    <name evidence="7" type="primary">pth</name>
    <name evidence="10" type="ORF">COT12_01415</name>
</gene>
<dbReference type="Proteomes" id="UP000229896">
    <property type="component" value="Unassembled WGS sequence"/>
</dbReference>
<dbReference type="AlphaFoldDB" id="A0A2M6YCF5"/>
<dbReference type="Gene3D" id="3.40.50.1470">
    <property type="entry name" value="Peptidyl-tRNA hydrolase"/>
    <property type="match status" value="1"/>
</dbReference>
<feature type="site" description="Stabilizes the basic form of H active site to accept a proton" evidence="7">
    <location>
        <position position="99"/>
    </location>
</feature>
<comment type="subcellular location">
    <subcellularLocation>
        <location evidence="7">Cytoplasm</location>
    </subcellularLocation>
</comment>
<dbReference type="EC" id="3.1.1.29" evidence="1 7"/>
<dbReference type="PANTHER" id="PTHR17224">
    <property type="entry name" value="PEPTIDYL-TRNA HYDROLASE"/>
    <property type="match status" value="1"/>
</dbReference>
<comment type="similarity">
    <text evidence="5 7 9">Belongs to the PTH family.</text>
</comment>
<dbReference type="PANTHER" id="PTHR17224:SF1">
    <property type="entry name" value="PEPTIDYL-TRNA HYDROLASE"/>
    <property type="match status" value="1"/>
</dbReference>
<dbReference type="InterPro" id="IPR018171">
    <property type="entry name" value="Pept_tRNA_hydro_CS"/>
</dbReference>
<evidence type="ECO:0000256" key="5">
    <source>
        <dbReference type="ARBA" id="ARBA00038063"/>
    </source>
</evidence>
<keyword evidence="3 7" id="KW-0378">Hydrolase</keyword>
<feature type="binding site" evidence="7">
    <location>
        <position position="72"/>
    </location>
    <ligand>
        <name>tRNA</name>
        <dbReference type="ChEBI" id="CHEBI:17843"/>
    </ligand>
</feature>
<name>A0A2M6YCF5_9BACT</name>
<sequence>MKLIIGLGNSGKEYVGTRHNVGFDFIDLLAKHRRLNRVGESLSFKSNTKFEAEIAETQVGGEKIILIKPETFMNLSGRAVQKIVNFYKASIDDLLVVSDDLSLPVGTARIRLSGSSGGHKGLENIIQVLGDDNIKRLRIGIAEKVVGEEESDHPYEKPEAKKFVLEKFSKRQRPIIDQILEKSVDIIAECVTDKKNPLTANTFSVI</sequence>
<evidence type="ECO:0000256" key="4">
    <source>
        <dbReference type="ARBA" id="ARBA00022884"/>
    </source>
</evidence>
<dbReference type="GO" id="GO:0000049">
    <property type="term" value="F:tRNA binding"/>
    <property type="evidence" value="ECO:0007669"/>
    <property type="project" value="UniProtKB-UniRule"/>
</dbReference>
<proteinExistence type="inferred from homology"/>
<evidence type="ECO:0000313" key="10">
    <source>
        <dbReference type="EMBL" id="PIU24371.1"/>
    </source>
</evidence>
<organism evidence="10 11">
    <name type="scientific">Candidatus Berkelbacteria bacterium CG08_land_8_20_14_0_20_39_8</name>
    <dbReference type="NCBI Taxonomy" id="1974511"/>
    <lineage>
        <taxon>Bacteria</taxon>
        <taxon>Candidatus Berkelbacteria</taxon>
    </lineage>
</organism>
<dbReference type="Pfam" id="PF01195">
    <property type="entry name" value="Pept_tRNA_hydro"/>
    <property type="match status" value="1"/>
</dbReference>
<evidence type="ECO:0000256" key="7">
    <source>
        <dbReference type="HAMAP-Rule" id="MF_00083"/>
    </source>
</evidence>
<evidence type="ECO:0000256" key="3">
    <source>
        <dbReference type="ARBA" id="ARBA00022801"/>
    </source>
</evidence>
<keyword evidence="2 7" id="KW-0820">tRNA-binding</keyword>
<feature type="active site" description="Proton acceptor" evidence="7">
    <location>
        <position position="19"/>
    </location>
</feature>
<keyword evidence="7" id="KW-0963">Cytoplasm</keyword>
<dbReference type="GO" id="GO:0072344">
    <property type="term" value="P:rescue of stalled ribosome"/>
    <property type="evidence" value="ECO:0007669"/>
    <property type="project" value="UniProtKB-UniRule"/>
</dbReference>
<comment type="caution">
    <text evidence="10">The sequence shown here is derived from an EMBL/GenBank/DDBJ whole genome shotgun (WGS) entry which is preliminary data.</text>
</comment>
<evidence type="ECO:0000256" key="8">
    <source>
        <dbReference type="RuleBase" id="RU000673"/>
    </source>
</evidence>
<comment type="caution">
    <text evidence="7">Lacks conserved residue(s) required for the propagation of feature annotation.</text>
</comment>
<comment type="function">
    <text evidence="7">Hydrolyzes ribosome-free peptidyl-tRNAs (with 1 or more amino acids incorporated), which drop off the ribosome during protein synthesis, or as a result of ribosome stalling.</text>
</comment>
<evidence type="ECO:0000256" key="1">
    <source>
        <dbReference type="ARBA" id="ARBA00013260"/>
    </source>
</evidence>
<dbReference type="GO" id="GO:0006515">
    <property type="term" value="P:protein quality control for misfolded or incompletely synthesized proteins"/>
    <property type="evidence" value="ECO:0007669"/>
    <property type="project" value="UniProtKB-UniRule"/>
</dbReference>
<protein>
    <recommendedName>
        <fullName evidence="6 7">Peptidyl-tRNA hydrolase</fullName>
        <shortName evidence="7">Pth</shortName>
        <ecNumber evidence="1 7">3.1.1.29</ecNumber>
    </recommendedName>
</protein>
<dbReference type="SUPFAM" id="SSF53178">
    <property type="entry name" value="Peptidyl-tRNA hydrolase-like"/>
    <property type="match status" value="1"/>
</dbReference>
<evidence type="ECO:0000256" key="2">
    <source>
        <dbReference type="ARBA" id="ARBA00022555"/>
    </source>
</evidence>
<accession>A0A2M6YCF5</accession>
<feature type="binding site" evidence="7">
    <location>
        <position position="14"/>
    </location>
    <ligand>
        <name>tRNA</name>
        <dbReference type="ChEBI" id="CHEBI:17843"/>
    </ligand>
</feature>
<dbReference type="HAMAP" id="MF_00083">
    <property type="entry name" value="Pept_tRNA_hydro_bact"/>
    <property type="match status" value="1"/>
</dbReference>
<dbReference type="EMBL" id="PEXI01000047">
    <property type="protein sequence ID" value="PIU24371.1"/>
    <property type="molecule type" value="Genomic_DNA"/>
</dbReference>
<dbReference type="PROSITE" id="PS01195">
    <property type="entry name" value="PEPT_TRNA_HYDROL_1"/>
    <property type="match status" value="1"/>
</dbReference>
<evidence type="ECO:0000313" key="11">
    <source>
        <dbReference type="Proteomes" id="UP000229896"/>
    </source>
</evidence>
<dbReference type="InterPro" id="IPR036416">
    <property type="entry name" value="Pept_tRNA_hydro_sf"/>
</dbReference>
<evidence type="ECO:0000256" key="9">
    <source>
        <dbReference type="RuleBase" id="RU004320"/>
    </source>
</evidence>
<comment type="subunit">
    <text evidence="7">Monomer.</text>
</comment>
<comment type="function">
    <text evidence="7">Catalyzes the release of premature peptidyl moieties from peptidyl-tRNA molecules trapped in stalled 50S ribosomal subunits, and thus maintains levels of free tRNAs and 50S ribosomes.</text>
</comment>
<keyword evidence="4 7" id="KW-0694">RNA-binding</keyword>